<dbReference type="PROSITE" id="PS50106">
    <property type="entry name" value="PDZ"/>
    <property type="match status" value="1"/>
</dbReference>
<dbReference type="GO" id="GO:0006508">
    <property type="term" value="P:proteolysis"/>
    <property type="evidence" value="ECO:0007669"/>
    <property type="project" value="InterPro"/>
</dbReference>
<evidence type="ECO:0000313" key="3">
    <source>
        <dbReference type="EMBL" id="SYX82742.1"/>
    </source>
</evidence>
<dbReference type="GO" id="GO:0004252">
    <property type="term" value="F:serine-type endopeptidase activity"/>
    <property type="evidence" value="ECO:0007669"/>
    <property type="project" value="InterPro"/>
</dbReference>
<keyword evidence="1" id="KW-1133">Transmembrane helix</keyword>
<dbReference type="InterPro" id="IPR014721">
    <property type="entry name" value="Ribsml_uS5_D2-typ_fold_subgr"/>
</dbReference>
<dbReference type="PANTHER" id="PTHR10046">
    <property type="entry name" value="ATP DEPENDENT LON PROTEASE FAMILY MEMBER"/>
    <property type="match status" value="1"/>
</dbReference>
<dbReference type="SUPFAM" id="SSF50156">
    <property type="entry name" value="PDZ domain-like"/>
    <property type="match status" value="1"/>
</dbReference>
<dbReference type="GO" id="GO:0030163">
    <property type="term" value="P:protein catabolic process"/>
    <property type="evidence" value="ECO:0007669"/>
    <property type="project" value="InterPro"/>
</dbReference>
<proteinExistence type="predicted"/>
<feature type="transmembrane region" description="Helical" evidence="1">
    <location>
        <begin position="22"/>
        <end position="43"/>
    </location>
</feature>
<keyword evidence="1" id="KW-0812">Transmembrane</keyword>
<dbReference type="Pfam" id="PF13180">
    <property type="entry name" value="PDZ_2"/>
    <property type="match status" value="1"/>
</dbReference>
<keyword evidence="1" id="KW-0472">Membrane</keyword>
<dbReference type="InterPro" id="IPR020568">
    <property type="entry name" value="Ribosomal_Su5_D2-typ_SF"/>
</dbReference>
<gene>
    <name evidence="3" type="ORF">PBLR_11164</name>
</gene>
<dbReference type="GO" id="GO:0004176">
    <property type="term" value="F:ATP-dependent peptidase activity"/>
    <property type="evidence" value="ECO:0007669"/>
    <property type="project" value="InterPro"/>
</dbReference>
<dbReference type="GO" id="GO:0005524">
    <property type="term" value="F:ATP binding"/>
    <property type="evidence" value="ECO:0007669"/>
    <property type="project" value="InterPro"/>
</dbReference>
<name>A0A383R823_PAEAL</name>
<dbReference type="SMART" id="SM00228">
    <property type="entry name" value="PDZ"/>
    <property type="match status" value="1"/>
</dbReference>
<sequence length="357" mass="39734">MEEEAVRDSQGSKRWRLGSWKWFFAALLFLYVMVYMPTPYVIYTPGSAEQVKPMVSVQAGDDTEEGTFMLTTVRRTYANLALLLWKSFDPHAEFGKKADSLQGRSEQEYVTEQLFNMSDSQLGAVLAAYNQLKIPYQLKSEGVYVIYNYPNLAHNEFETNDRIIEVDGKPVNDFETLQAVMKGRKAGETVQVKVERDKKEKLVKATLVELTDPNKKEEKRVGFGLRYGQRKEAIPENKGNTITFKDSDIGGPSAGLMFTLELINRLTPGDLTEGYRIAGTGTIEPGGNVGVIGGIQFKVVAADREKAALFLAPEGNYVEAKAKLDTMNTKMKLVSVRTVGDALNAIQKFGAEQKAAQ</sequence>
<evidence type="ECO:0000259" key="2">
    <source>
        <dbReference type="PROSITE" id="PS50106"/>
    </source>
</evidence>
<dbReference type="InterPro" id="IPR001478">
    <property type="entry name" value="PDZ"/>
</dbReference>
<reference evidence="4" key="1">
    <citation type="submission" date="2018-08" db="EMBL/GenBank/DDBJ databases">
        <authorList>
            <person name="Chevrot R."/>
        </authorList>
    </citation>
    <scope>NUCLEOTIDE SEQUENCE [LARGE SCALE GENOMIC DNA]</scope>
</reference>
<dbReference type="EMBL" id="LS992241">
    <property type="protein sequence ID" value="SYX82742.1"/>
    <property type="molecule type" value="Genomic_DNA"/>
</dbReference>
<dbReference type="AlphaFoldDB" id="A0A383R823"/>
<evidence type="ECO:0000256" key="1">
    <source>
        <dbReference type="SAM" id="Phobius"/>
    </source>
</evidence>
<dbReference type="InterPro" id="IPR036034">
    <property type="entry name" value="PDZ_sf"/>
</dbReference>
<evidence type="ECO:0000313" key="4">
    <source>
        <dbReference type="Proteomes" id="UP000304148"/>
    </source>
</evidence>
<accession>A0A383R823</accession>
<feature type="domain" description="PDZ" evidence="2">
    <location>
        <begin position="111"/>
        <end position="198"/>
    </location>
</feature>
<dbReference type="SUPFAM" id="SSF54211">
    <property type="entry name" value="Ribosomal protein S5 domain 2-like"/>
    <property type="match status" value="1"/>
</dbReference>
<organism evidence="3 4">
    <name type="scientific">Paenibacillus alvei</name>
    <name type="common">Bacillus alvei</name>
    <dbReference type="NCBI Taxonomy" id="44250"/>
    <lineage>
        <taxon>Bacteria</taxon>
        <taxon>Bacillati</taxon>
        <taxon>Bacillota</taxon>
        <taxon>Bacilli</taxon>
        <taxon>Bacillales</taxon>
        <taxon>Paenibacillaceae</taxon>
        <taxon>Paenibacillus</taxon>
    </lineage>
</organism>
<dbReference type="InterPro" id="IPR027065">
    <property type="entry name" value="Lon_Prtase"/>
</dbReference>
<dbReference type="Proteomes" id="UP000304148">
    <property type="component" value="Chromosome"/>
</dbReference>
<dbReference type="InterPro" id="IPR008269">
    <property type="entry name" value="Lon_proteolytic"/>
</dbReference>
<dbReference type="Pfam" id="PF05362">
    <property type="entry name" value="Lon_C"/>
    <property type="match status" value="1"/>
</dbReference>
<protein>
    <submittedName>
        <fullName evidence="3">Peptidase S16</fullName>
    </submittedName>
</protein>
<dbReference type="Gene3D" id="3.30.230.10">
    <property type="match status" value="1"/>
</dbReference>